<proteinExistence type="predicted"/>
<dbReference type="EMBL" id="FNDU01000047">
    <property type="protein sequence ID" value="SDJ25640.1"/>
    <property type="molecule type" value="Genomic_DNA"/>
</dbReference>
<dbReference type="Proteomes" id="UP000199017">
    <property type="component" value="Unassembled WGS sequence"/>
</dbReference>
<name>A0A1G8SAE9_9BACI</name>
<feature type="region of interest" description="Disordered" evidence="1">
    <location>
        <begin position="1"/>
        <end position="36"/>
    </location>
</feature>
<dbReference type="AlphaFoldDB" id="A0A1G8SAE9"/>
<keyword evidence="3" id="KW-1185">Reference proteome</keyword>
<feature type="compositionally biased region" description="Polar residues" evidence="1">
    <location>
        <begin position="19"/>
        <end position="28"/>
    </location>
</feature>
<gene>
    <name evidence="2" type="ORF">SAMN05216352_1471</name>
</gene>
<organism evidence="2 3">
    <name type="scientific">Alteribacillus bidgolensis</name>
    <dbReference type="NCBI Taxonomy" id="930129"/>
    <lineage>
        <taxon>Bacteria</taxon>
        <taxon>Bacillati</taxon>
        <taxon>Bacillota</taxon>
        <taxon>Bacilli</taxon>
        <taxon>Bacillales</taxon>
        <taxon>Bacillaceae</taxon>
        <taxon>Alteribacillus</taxon>
    </lineage>
</organism>
<evidence type="ECO:0000313" key="2">
    <source>
        <dbReference type="EMBL" id="SDJ25640.1"/>
    </source>
</evidence>
<reference evidence="2 3" key="1">
    <citation type="submission" date="2016-10" db="EMBL/GenBank/DDBJ databases">
        <authorList>
            <person name="de Groot N.N."/>
        </authorList>
    </citation>
    <scope>NUCLEOTIDE SEQUENCE [LARGE SCALE GENOMIC DNA]</scope>
    <source>
        <strain evidence="3">P4B,CCM 7963,CECT 7998,DSM 25260,IBRC-M 10614,KCTC 13821</strain>
    </source>
</reference>
<evidence type="ECO:0000313" key="3">
    <source>
        <dbReference type="Proteomes" id="UP000199017"/>
    </source>
</evidence>
<protein>
    <submittedName>
        <fullName evidence="2">Uncharacterized protein</fullName>
    </submittedName>
</protein>
<accession>A0A1G8SAE9</accession>
<sequence>MSNESNQNPIGACSKAEGLSTTANGTTFQDEEGTFE</sequence>
<evidence type="ECO:0000256" key="1">
    <source>
        <dbReference type="SAM" id="MobiDB-lite"/>
    </source>
</evidence>